<feature type="domain" description="Cadherin" evidence="22">
    <location>
        <begin position="1346"/>
        <end position="1451"/>
    </location>
</feature>
<dbReference type="SUPFAM" id="SSF49899">
    <property type="entry name" value="Concanavalin A-like lectins/glucanases"/>
    <property type="match status" value="2"/>
</dbReference>
<feature type="domain" description="Laminin G" evidence="20">
    <location>
        <begin position="1874"/>
        <end position="2078"/>
    </location>
</feature>
<evidence type="ECO:0000256" key="5">
    <source>
        <dbReference type="ARBA" id="ARBA00022723"/>
    </source>
</evidence>
<dbReference type="Pfam" id="PF00028">
    <property type="entry name" value="Cadherin"/>
    <property type="match status" value="10"/>
</dbReference>
<dbReference type="FunFam" id="2.60.40.60:FF:000058">
    <property type="entry name" value="FAT atypical cadherin 3"/>
    <property type="match status" value="1"/>
</dbReference>
<evidence type="ECO:0000256" key="19">
    <source>
        <dbReference type="SAM" id="Phobius"/>
    </source>
</evidence>
<dbReference type="Pfam" id="PF01049">
    <property type="entry name" value="CADH_Y-type_LIR"/>
    <property type="match status" value="1"/>
</dbReference>
<evidence type="ECO:0000313" key="24">
    <source>
        <dbReference type="Proteomes" id="UP001519460"/>
    </source>
</evidence>
<evidence type="ECO:0000259" key="20">
    <source>
        <dbReference type="PROSITE" id="PS50025"/>
    </source>
</evidence>
<dbReference type="InterPro" id="IPR000742">
    <property type="entry name" value="EGF"/>
</dbReference>
<dbReference type="CDD" id="cd00110">
    <property type="entry name" value="LamG"/>
    <property type="match status" value="2"/>
</dbReference>
<keyword evidence="7" id="KW-0677">Repeat</keyword>
<evidence type="ECO:0000259" key="21">
    <source>
        <dbReference type="PROSITE" id="PS50026"/>
    </source>
</evidence>
<dbReference type="Pfam" id="PF02210">
    <property type="entry name" value="Laminin_G_2"/>
    <property type="match status" value="2"/>
</dbReference>
<evidence type="ECO:0000313" key="23">
    <source>
        <dbReference type="EMBL" id="KAK7504632.1"/>
    </source>
</evidence>
<keyword evidence="12 15" id="KW-1015">Disulfide bond</keyword>
<dbReference type="GO" id="GO:0007155">
    <property type="term" value="P:cell adhesion"/>
    <property type="evidence" value="ECO:0007669"/>
    <property type="project" value="UniProtKB-KW"/>
</dbReference>
<evidence type="ECO:0000256" key="13">
    <source>
        <dbReference type="ARBA" id="ARBA00023180"/>
    </source>
</evidence>
<protein>
    <submittedName>
        <fullName evidence="23">Uncharacterized protein</fullName>
    </submittedName>
</protein>
<feature type="domain" description="Cadherin" evidence="22">
    <location>
        <begin position="30"/>
        <end position="144"/>
    </location>
</feature>
<keyword evidence="4 16" id="KW-0812">Transmembrane</keyword>
<evidence type="ECO:0000256" key="1">
    <source>
        <dbReference type="ARBA" id="ARBA00004251"/>
    </source>
</evidence>
<evidence type="ECO:0000256" key="16">
    <source>
        <dbReference type="RuleBase" id="RU003318"/>
    </source>
</evidence>
<accession>A0ABD0LYQ5</accession>
<dbReference type="InterPro" id="IPR020894">
    <property type="entry name" value="Cadherin_CS"/>
</dbReference>
<feature type="domain" description="Cadherin" evidence="22">
    <location>
        <begin position="803"/>
        <end position="920"/>
    </location>
</feature>
<feature type="domain" description="Cadherin" evidence="22">
    <location>
        <begin position="587"/>
        <end position="686"/>
    </location>
</feature>
<evidence type="ECO:0000256" key="14">
    <source>
        <dbReference type="PROSITE-ProRule" id="PRU00043"/>
    </source>
</evidence>
<dbReference type="PANTHER" id="PTHR24027">
    <property type="entry name" value="CADHERIN-23"/>
    <property type="match status" value="1"/>
</dbReference>
<dbReference type="SMART" id="SM00181">
    <property type="entry name" value="EGF"/>
    <property type="match status" value="4"/>
</dbReference>
<evidence type="ECO:0000256" key="3">
    <source>
        <dbReference type="ARBA" id="ARBA00022536"/>
    </source>
</evidence>
<feature type="region of interest" description="Disordered" evidence="18">
    <location>
        <begin position="795"/>
        <end position="816"/>
    </location>
</feature>
<evidence type="ECO:0000256" key="18">
    <source>
        <dbReference type="SAM" id="MobiDB-lite"/>
    </source>
</evidence>
<comment type="caution">
    <text evidence="15">Lacks conserved residue(s) required for the propagation of feature annotation.</text>
</comment>
<dbReference type="PROSITE" id="PS01186">
    <property type="entry name" value="EGF_2"/>
    <property type="match status" value="2"/>
</dbReference>
<dbReference type="PROSITE" id="PS50268">
    <property type="entry name" value="CADHERIN_2"/>
    <property type="match status" value="14"/>
</dbReference>
<evidence type="ECO:0000256" key="17">
    <source>
        <dbReference type="RuleBase" id="RU004357"/>
    </source>
</evidence>
<evidence type="ECO:0000256" key="10">
    <source>
        <dbReference type="ARBA" id="ARBA00022989"/>
    </source>
</evidence>
<dbReference type="Gene3D" id="4.10.900.10">
    <property type="entry name" value="TCF3-CBD (Catenin binding domain)"/>
    <property type="match status" value="1"/>
</dbReference>
<dbReference type="FunFam" id="2.60.40.60:FF:000039">
    <property type="entry name" value="FAT atypical cadherin 3"/>
    <property type="match status" value="1"/>
</dbReference>
<dbReference type="PROSITE" id="PS00232">
    <property type="entry name" value="CADHERIN_1"/>
    <property type="match status" value="6"/>
</dbReference>
<dbReference type="Gene3D" id="2.10.25.10">
    <property type="entry name" value="Laminin"/>
    <property type="match status" value="3"/>
</dbReference>
<dbReference type="FunFam" id="2.60.40.60:FF:000015">
    <property type="entry name" value="FAT atypical cadherin 1"/>
    <property type="match status" value="1"/>
</dbReference>
<keyword evidence="3 15" id="KW-0245">EGF-like domain</keyword>
<evidence type="ECO:0000256" key="11">
    <source>
        <dbReference type="ARBA" id="ARBA00023136"/>
    </source>
</evidence>
<comment type="subcellular location">
    <subcellularLocation>
        <location evidence="1 16">Cell membrane</location>
        <topology evidence="1 16">Single-pass type I membrane protein</topology>
    </subcellularLocation>
</comment>
<dbReference type="InterPro" id="IPR056370">
    <property type="entry name" value="Shg-like_Ig-like"/>
</dbReference>
<evidence type="ECO:0000256" key="9">
    <source>
        <dbReference type="ARBA" id="ARBA00022889"/>
    </source>
</evidence>
<keyword evidence="2" id="KW-1003">Cell membrane</keyword>
<keyword evidence="24" id="KW-1185">Reference proteome</keyword>
<keyword evidence="5" id="KW-0479">Metal-binding</keyword>
<feature type="disulfide bond" evidence="15">
    <location>
        <begin position="1863"/>
        <end position="1872"/>
    </location>
</feature>
<dbReference type="InterPro" id="IPR015919">
    <property type="entry name" value="Cadherin-like_sf"/>
</dbReference>
<dbReference type="InterPro" id="IPR027397">
    <property type="entry name" value="Catenin-bd_sf"/>
</dbReference>
<comment type="function">
    <text evidence="17">Cadherins are calcium-dependent cell adhesion proteins.</text>
</comment>
<proteinExistence type="predicted"/>
<dbReference type="FunFam" id="2.60.40.60:FF:000021">
    <property type="entry name" value="FAT atypical cadherin 1"/>
    <property type="match status" value="1"/>
</dbReference>
<feature type="domain" description="EGF-like" evidence="21">
    <location>
        <begin position="2361"/>
        <end position="2396"/>
    </location>
</feature>
<dbReference type="FunFam" id="2.60.40.60:FF:000020">
    <property type="entry name" value="Dachsous cadherin-related 1b"/>
    <property type="match status" value="1"/>
</dbReference>
<evidence type="ECO:0000256" key="15">
    <source>
        <dbReference type="PROSITE-ProRule" id="PRU00076"/>
    </source>
</evidence>
<feature type="domain" description="Cadherin" evidence="22">
    <location>
        <begin position="372"/>
        <end position="478"/>
    </location>
</feature>
<keyword evidence="11 19" id="KW-0472">Membrane</keyword>
<dbReference type="PRINTS" id="PR00205">
    <property type="entry name" value="CADHERIN"/>
</dbReference>
<organism evidence="23 24">
    <name type="scientific">Batillaria attramentaria</name>
    <dbReference type="NCBI Taxonomy" id="370345"/>
    <lineage>
        <taxon>Eukaryota</taxon>
        <taxon>Metazoa</taxon>
        <taxon>Spiralia</taxon>
        <taxon>Lophotrochozoa</taxon>
        <taxon>Mollusca</taxon>
        <taxon>Gastropoda</taxon>
        <taxon>Caenogastropoda</taxon>
        <taxon>Sorbeoconcha</taxon>
        <taxon>Cerithioidea</taxon>
        <taxon>Batillariidae</taxon>
        <taxon>Batillaria</taxon>
    </lineage>
</organism>
<dbReference type="PROSITE" id="PS50025">
    <property type="entry name" value="LAM_G_DOMAIN"/>
    <property type="match status" value="2"/>
</dbReference>
<dbReference type="InterPro" id="IPR002126">
    <property type="entry name" value="Cadherin-like_dom"/>
</dbReference>
<dbReference type="Pfam" id="PF24811">
    <property type="entry name" value="Ig_Shg"/>
    <property type="match status" value="1"/>
</dbReference>
<keyword evidence="13" id="KW-0325">Glycoprotein</keyword>
<dbReference type="EMBL" id="JACVVK020000014">
    <property type="protein sequence ID" value="KAK7504632.1"/>
    <property type="molecule type" value="Genomic_DNA"/>
</dbReference>
<feature type="domain" description="Cadherin" evidence="22">
    <location>
        <begin position="1127"/>
        <end position="1239"/>
    </location>
</feature>
<evidence type="ECO:0000256" key="7">
    <source>
        <dbReference type="ARBA" id="ARBA00022737"/>
    </source>
</evidence>
<dbReference type="GO" id="GO:0005886">
    <property type="term" value="C:plasma membrane"/>
    <property type="evidence" value="ECO:0007669"/>
    <property type="project" value="UniProtKB-SubCell"/>
</dbReference>
<feature type="region of interest" description="Disordered" evidence="18">
    <location>
        <begin position="2537"/>
        <end position="2562"/>
    </location>
</feature>
<name>A0ABD0LYQ5_9CAEN</name>
<keyword evidence="6" id="KW-0732">Signal</keyword>
<dbReference type="PROSITE" id="PS50026">
    <property type="entry name" value="EGF_3"/>
    <property type="match status" value="3"/>
</dbReference>
<dbReference type="PROSITE" id="PS00022">
    <property type="entry name" value="EGF_1"/>
    <property type="match status" value="3"/>
</dbReference>
<evidence type="ECO:0000256" key="2">
    <source>
        <dbReference type="ARBA" id="ARBA00022475"/>
    </source>
</evidence>
<dbReference type="SUPFAM" id="SSF49313">
    <property type="entry name" value="Cadherin-like"/>
    <property type="match status" value="15"/>
</dbReference>
<dbReference type="InterPro" id="IPR001791">
    <property type="entry name" value="Laminin_G"/>
</dbReference>
<feature type="disulfide bond" evidence="15">
    <location>
        <begin position="2096"/>
        <end position="2113"/>
    </location>
</feature>
<feature type="disulfide bond" evidence="15">
    <location>
        <begin position="2386"/>
        <end position="2395"/>
    </location>
</feature>
<feature type="domain" description="Cadherin" evidence="22">
    <location>
        <begin position="689"/>
        <end position="798"/>
    </location>
</feature>
<feature type="domain" description="Cadherin" evidence="22">
    <location>
        <begin position="262"/>
        <end position="371"/>
    </location>
</feature>
<feature type="domain" description="Cadherin" evidence="22">
    <location>
        <begin position="489"/>
        <end position="586"/>
    </location>
</feature>
<dbReference type="FunFam" id="2.60.40.60:FF:000092">
    <property type="entry name" value="Protocadherin 8"/>
    <property type="match status" value="2"/>
</dbReference>
<sequence>MSSSVTDVVEIIATLPVTDRNDESPVFLNAPKPYLATVAATETAGVTVYELFASDDDANSNVTYGLVSVTPEVYKERFEVVTQLVEDPVYGLIRKGYLRTKGSGRYPEDQEIRVDVSARDLQGDQTQLTVVAVHILVGVRPPQFFEDPYYGYMLENSPTTQMVTTKDGYELIIQVKKFQKGKITFDLYDDASQPSSVFSIDDDGRIYNLQVLDYESVDRSQQPLQYRLVLWVHEDLGPTTLSSNTTLIIEVQDTNDNKPEFETSQHLKTIAENLPVDASVLEVKAEDLDAGVNAEIEYSVESDYFYVETDKRDEYSYVGIIKVKSGLDYDRNPSHLYEITVYATDKGTPPKSSSVNILITVTNVNDESPEFTSTDTVINVDENAPIGTVIAIVQAVDLDGDTVSYYFSPRSTEKDAFRIDPTAGLITLARSVLEGADLYPLNITAYDDGACCGGGSSRSNDSYIVVRIVDVNTHKPTFDSCSDYSNAKMKEHAKIGDRVIQVQAKDEDRGDNGKVSYQIVSPIDNTFRIERETGWLTVGRDIDRESRSEKYIQVTVNGIDGANPPLDGWCTFRVEVEDINDNQPKFDLQSYSADITSDTQLNQVILPVRAYDADIGLNGEIEYSLVHDAEIFGILPTGFIFLARNLIGQTSYELTVMAKDKGTPPLNSTVKATISVAVGTSNPPTWDKKYDSIVYEVDETAPVGTLVATMSCNSNIEDKRVEFQIIQEDGSSSQSTGTFAITYTGNTMYLNVDGKLDYETINSYTVRLRCLNFGPVTLQQEVNPTIRLIDKNDEQPYFRGTNPQGRYPGSVPENMDKGQDVITITGYDDDYTPRYSELKFSLERPNDDFEIVPGPTRNTAIVRTKSRFDRETKSYYDLTVVAEDSVNSDRPGHMPADTPNSARVTVEVIINDQNDNEPYFKKPLYEVTVAEDQYIDTAFTYITAEDPDETDKGRLNYLIIAGNAPLYKFGVRTATGGLFVAKTLDFESDDHNFELTLNASDGIHTASTKVKVTVLDANDNAPEFIDTPFRIEGKLVTATDRDVKRPNQIRYSLQGYGTEAPNKFFTIDPVTGELFVIKPLDRDAPLGRANYQFTVVAKDEPNQPWQFGYATVEVLPEDINDNRPTFDPDLLKGSVAEHSKIGSSVMYVLATDPDNGKNGTVVYEIIQNSIPVGSSRGYFTIDRQTGLIKTNVDMSDLDRETIPSFTLDVRASDEGSPPLYTTSTVTISLSDINDKWPVFSPVIYRTEMSENQKSGEVIRVWATDADMGHNAKLTYSLKEGDSRFFQVVTIDNMGSVLVYEEVDYEQATQQFFNLTVIAQDPDPDHTATAHIEITVRDFNDNAPSVAPPVLTKEIFEDEEPGYHIATFNATDKDSGDNAKFEFSIDRTSDPRRHFSVDAVSGRVTLRRPLDRETQERHIVYIRAIDKGDPPMTGTGTLTVVVKDINDNFPQFLRDYQPQVMEGDTNFPAVLQVVLGKDPDAFPYGPPFGFASPDCDDGSDTCPCDARPTCEYFDLEFDPSGDGGNGSATVSTKQVFDREAQKYYYIPIVMWDMRGKNSPKAMTGTNTLTVTIADINDNQPKPGHQDIFVYNYKGLFGPLEIGRVFVEDEDDWDLPDKTFTFAEPRWLEDYFVVNSSTGMVTMQKGVPGNTKNRPKYEFKVDVYDSLWNIKVRSTVSVVVRTLSEEAVANSGAIRISGTTAEEFIVSRDGGKSKKEVFHELFAEKMGLPKENIDIITVMDVGGFTDVRYAAHGSPYYQSSQTDSVVVRNKDEFERVVGIKIQQVPIDACAEEQFEGGCFNFMNITGQPAMVNANGTSFVGVEVLITARQGCRALEFPDPNECTGEYCYHGGTCMKDDWGVLSCQCQPGFDGPRCQQRRHSFDGDSFALYPTLEQCEESQTTIEFITQEDDGLLLYNGPMAEIDLLTQPEDFISLELLGGYPRLMVNHGTGTLTLSLDGQDEAGAVIMQRLSDGQWHRIDIIRSGKDVEMVVDYCRSVKPLQDVQLDTRPCRIKGRTPGENTFLNVNTLLQLGGRFSAPSYPQGITASNFNGCLRNLVHNGKLYDLYYKSTADFNSGFNGCPREDQLCGQGDFGNFERCGENGTCTARWDLNEYHCICNPGWRGDRCMTPTTIRNLKSESYLRWTLHREFFSTRVTPEELEIQMRLRTRDENGVLFTAASTDNTQTITLEIHEGHVRVLYNLGDGEQQLELSQAPVSNGQWHTVNVKRYLQQMTLTLDGGEGRNYNFSRGNPKGKVNLVIQRFIFAGASISYSQDIYVLTRDLNATCVDDIRLNNGWFPMDFSENSDPYAVAELKENPNVEEGCKRADCPPPEDCPAGRVCVPLWEHHECRCEPGTHEINKVCISDCIPNPCFNNVTCRIDKGHVMCMCPPNKIGEFCGEPTRALTSSVTTPSILAIVISAFVVLLLLLGVFMLVKFRRRDTDSDKYILEVDPEDDIRENVINYDEEGAGEEDQDAYDISRLQKTDLDPLNAFDAPRYRERPLRNAPGDKPDVGDFINDRMTDADNDPSAPPHDAVMEFAFEGEGSDAGSLSSLNTSSSGQSQDYDYLTDWGPKFSRLADMYGAGQEGEEDL</sequence>
<dbReference type="InterPro" id="IPR000233">
    <property type="entry name" value="Cadherin_Y-type_LIR"/>
</dbReference>
<dbReference type="SMART" id="SM00112">
    <property type="entry name" value="CA"/>
    <property type="match status" value="13"/>
</dbReference>
<feature type="domain" description="EGF-like" evidence="21">
    <location>
        <begin position="1836"/>
        <end position="1873"/>
    </location>
</feature>
<feature type="domain" description="Cadherin" evidence="22">
    <location>
        <begin position="1451"/>
        <end position="1581"/>
    </location>
</feature>
<feature type="domain" description="Cadherin" evidence="22">
    <location>
        <begin position="145"/>
        <end position="261"/>
    </location>
</feature>
<dbReference type="SMART" id="SM00282">
    <property type="entry name" value="LamG"/>
    <property type="match status" value="2"/>
</dbReference>
<dbReference type="InterPro" id="IPR039808">
    <property type="entry name" value="Cadherin"/>
</dbReference>
<keyword evidence="10 19" id="KW-1133">Transmembrane helix</keyword>
<evidence type="ECO:0000256" key="12">
    <source>
        <dbReference type="ARBA" id="ARBA00023157"/>
    </source>
</evidence>
<dbReference type="GO" id="GO:0005509">
    <property type="term" value="F:calcium ion binding"/>
    <property type="evidence" value="ECO:0007669"/>
    <property type="project" value="UniProtKB-UniRule"/>
</dbReference>
<reference evidence="23 24" key="1">
    <citation type="journal article" date="2023" name="Sci. Data">
        <title>Genome assembly of the Korean intertidal mud-creeper Batillaria attramentaria.</title>
        <authorList>
            <person name="Patra A.K."/>
            <person name="Ho P.T."/>
            <person name="Jun S."/>
            <person name="Lee S.J."/>
            <person name="Kim Y."/>
            <person name="Won Y.J."/>
        </authorList>
    </citation>
    <scope>NUCLEOTIDE SEQUENCE [LARGE SCALE GENOMIC DNA]</scope>
    <source>
        <strain evidence="23">Wonlab-2016</strain>
    </source>
</reference>
<comment type="caution">
    <text evidence="23">The sequence shown here is derived from an EMBL/GenBank/DDBJ whole genome shotgun (WGS) entry which is preliminary data.</text>
</comment>
<keyword evidence="9 16" id="KW-0130">Cell adhesion</keyword>
<feature type="domain" description="EGF-like" evidence="21">
    <location>
        <begin position="2087"/>
        <end position="2125"/>
    </location>
</feature>
<dbReference type="FunFam" id="4.10.900.10:FF:000001">
    <property type="entry name" value="Cadherin 2"/>
    <property type="match status" value="1"/>
</dbReference>
<feature type="domain" description="Cadherin" evidence="22">
    <location>
        <begin position="1036"/>
        <end position="1126"/>
    </location>
</feature>
<feature type="domain" description="Laminin G" evidence="20">
    <location>
        <begin position="2128"/>
        <end position="2321"/>
    </location>
</feature>
<evidence type="ECO:0000256" key="6">
    <source>
        <dbReference type="ARBA" id="ARBA00022729"/>
    </source>
</evidence>
<dbReference type="InterPro" id="IPR013320">
    <property type="entry name" value="ConA-like_dom_sf"/>
</dbReference>
<evidence type="ECO:0000256" key="4">
    <source>
        <dbReference type="ARBA" id="ARBA00022692"/>
    </source>
</evidence>
<dbReference type="Gene3D" id="2.60.40.60">
    <property type="entry name" value="Cadherins"/>
    <property type="match status" value="14"/>
</dbReference>
<dbReference type="Proteomes" id="UP001519460">
    <property type="component" value="Unassembled WGS sequence"/>
</dbReference>
<feature type="disulfide bond" evidence="15">
    <location>
        <begin position="2115"/>
        <end position="2124"/>
    </location>
</feature>
<feature type="domain" description="Cadherin" evidence="22">
    <location>
        <begin position="1240"/>
        <end position="1345"/>
    </location>
</feature>
<dbReference type="PANTHER" id="PTHR24027:SF422">
    <property type="entry name" value="CADHERIN DOMAIN-CONTAINING PROTEIN"/>
    <property type="match status" value="1"/>
</dbReference>
<feature type="transmembrane region" description="Helical" evidence="19">
    <location>
        <begin position="2411"/>
        <end position="2432"/>
    </location>
</feature>
<evidence type="ECO:0000256" key="8">
    <source>
        <dbReference type="ARBA" id="ARBA00022837"/>
    </source>
</evidence>
<dbReference type="CDD" id="cd11304">
    <property type="entry name" value="Cadherin_repeat"/>
    <property type="match status" value="12"/>
</dbReference>
<dbReference type="Gene3D" id="2.60.120.200">
    <property type="match status" value="2"/>
</dbReference>
<dbReference type="CDD" id="cd00054">
    <property type="entry name" value="EGF_CA"/>
    <property type="match status" value="1"/>
</dbReference>
<keyword evidence="8 14" id="KW-0106">Calcium</keyword>
<dbReference type="CDD" id="cd00053">
    <property type="entry name" value="EGF"/>
    <property type="match status" value="1"/>
</dbReference>
<evidence type="ECO:0000259" key="22">
    <source>
        <dbReference type="PROSITE" id="PS50268"/>
    </source>
</evidence>
<feature type="compositionally biased region" description="Low complexity" evidence="18">
    <location>
        <begin position="2544"/>
        <end position="2561"/>
    </location>
</feature>
<gene>
    <name evidence="23" type="ORF">BaRGS_00004118</name>
</gene>
<feature type="domain" description="Cadherin" evidence="22">
    <location>
        <begin position="921"/>
        <end position="1024"/>
    </location>
</feature>